<dbReference type="SUPFAM" id="SSF48452">
    <property type="entry name" value="TPR-like"/>
    <property type="match status" value="1"/>
</dbReference>
<evidence type="ECO:0000259" key="2">
    <source>
        <dbReference type="Pfam" id="PF12688"/>
    </source>
</evidence>
<dbReference type="PROSITE" id="PS50005">
    <property type="entry name" value="TPR"/>
    <property type="match status" value="1"/>
</dbReference>
<dbReference type="Gene3D" id="1.25.40.10">
    <property type="entry name" value="Tetratricopeptide repeat domain"/>
    <property type="match status" value="1"/>
</dbReference>
<comment type="caution">
    <text evidence="3">The sequence shown here is derived from an EMBL/GenBank/DDBJ whole genome shotgun (WGS) entry which is preliminary data.</text>
</comment>
<dbReference type="Proteomes" id="UP000270616">
    <property type="component" value="Unassembled WGS sequence"/>
</dbReference>
<evidence type="ECO:0000313" key="3">
    <source>
        <dbReference type="EMBL" id="ROZ64323.1"/>
    </source>
</evidence>
<evidence type="ECO:0000313" key="4">
    <source>
        <dbReference type="Proteomes" id="UP000270616"/>
    </source>
</evidence>
<dbReference type="InterPro" id="IPR019734">
    <property type="entry name" value="TPR_rpt"/>
</dbReference>
<sequence>MTSDDLRRQLDAIFNARDRANMAPTIEAFEALLAKHPGDPEVLFKVGGAYDTAGQEQRALEFYERALDAGLSGDSLRAFYLPYGSTLKNVGRVEESLAVFERAREQFPDDAALVVFHALTLHESGQHGAALGEVLTMVADRLDRPEIARYEPAIRGYAAALTEQA</sequence>
<dbReference type="AlphaFoldDB" id="A0A3N3ZS91"/>
<dbReference type="OrthoDB" id="193829at2"/>
<dbReference type="Pfam" id="PF12688">
    <property type="entry name" value="TPR_5"/>
    <property type="match status" value="1"/>
</dbReference>
<evidence type="ECO:0000256" key="1">
    <source>
        <dbReference type="PROSITE-ProRule" id="PRU00339"/>
    </source>
</evidence>
<gene>
    <name evidence="3" type="ORF">EDL96_03440</name>
</gene>
<reference evidence="3 4" key="1">
    <citation type="submission" date="2018-10" db="EMBL/GenBank/DDBJ databases">
        <title>Kocuria sp. M5W7-7, whole genome shotgun sequence.</title>
        <authorList>
            <person name="Tuo L."/>
        </authorList>
    </citation>
    <scope>NUCLEOTIDE SEQUENCE [LARGE SCALE GENOMIC DNA]</scope>
    <source>
        <strain evidence="3 4">M5W7-7</strain>
    </source>
</reference>
<feature type="repeat" description="TPR" evidence="1">
    <location>
        <begin position="40"/>
        <end position="73"/>
    </location>
</feature>
<keyword evidence="4" id="KW-1185">Reference proteome</keyword>
<dbReference type="RefSeq" id="WP_123824423.1">
    <property type="nucleotide sequence ID" value="NZ_RKMF01000003.1"/>
</dbReference>
<dbReference type="InterPro" id="IPR041656">
    <property type="entry name" value="TPR_5"/>
</dbReference>
<dbReference type="EMBL" id="RKMF01000003">
    <property type="protein sequence ID" value="ROZ64323.1"/>
    <property type="molecule type" value="Genomic_DNA"/>
</dbReference>
<accession>A0A3N3ZS91</accession>
<proteinExistence type="predicted"/>
<protein>
    <recommendedName>
        <fullName evidence="2">Tetratrico peptide repeat group 5 domain-containing protein</fullName>
    </recommendedName>
</protein>
<name>A0A3N3ZS91_9MICC</name>
<dbReference type="InterPro" id="IPR011990">
    <property type="entry name" value="TPR-like_helical_dom_sf"/>
</dbReference>
<keyword evidence="1" id="KW-0802">TPR repeat</keyword>
<feature type="domain" description="Tetratrico peptide repeat group 5" evidence="2">
    <location>
        <begin position="41"/>
        <end position="161"/>
    </location>
</feature>
<organism evidence="3 4">
    <name type="scientific">Kocuria soli</name>
    <dbReference type="NCBI Taxonomy" id="2485125"/>
    <lineage>
        <taxon>Bacteria</taxon>
        <taxon>Bacillati</taxon>
        <taxon>Actinomycetota</taxon>
        <taxon>Actinomycetes</taxon>
        <taxon>Micrococcales</taxon>
        <taxon>Micrococcaceae</taxon>
        <taxon>Kocuria</taxon>
    </lineage>
</organism>